<gene>
    <name evidence="1" type="ORF">MNBD_GAMMA14-287</name>
</gene>
<dbReference type="EMBL" id="UOFM01000355">
    <property type="protein sequence ID" value="VAW80394.1"/>
    <property type="molecule type" value="Genomic_DNA"/>
</dbReference>
<accession>A0A3B0ZGG0</accession>
<organism evidence="1">
    <name type="scientific">hydrothermal vent metagenome</name>
    <dbReference type="NCBI Taxonomy" id="652676"/>
    <lineage>
        <taxon>unclassified sequences</taxon>
        <taxon>metagenomes</taxon>
        <taxon>ecological metagenomes</taxon>
    </lineage>
</organism>
<proteinExistence type="predicted"/>
<feature type="non-terminal residue" evidence="1">
    <location>
        <position position="1"/>
    </location>
</feature>
<sequence length="209" mass="23291">PGKGMQMRVRIAQEAARLMAEQGITDFYVAKRKAARHLGAPDTRNMPRNAEIEEALASYQRLFHAGEQAVHLADLRLAAIQAMRFLADFSPRLVGSVLSGTAGPHSDINLHLFADTAEQVALFLMEQSIPYDSKLKRLRLGRDETQEFPVFGFRAGEHAVELTVFPSEGRREAPRSPVDGKPMCRASLQDVELLLGESDQEKHDRTDII</sequence>
<evidence type="ECO:0008006" key="2">
    <source>
        <dbReference type="Google" id="ProtNLM"/>
    </source>
</evidence>
<reference evidence="1" key="1">
    <citation type="submission" date="2018-06" db="EMBL/GenBank/DDBJ databases">
        <authorList>
            <person name="Zhirakovskaya E."/>
        </authorList>
    </citation>
    <scope>NUCLEOTIDE SEQUENCE</scope>
</reference>
<dbReference type="AlphaFoldDB" id="A0A3B0ZGG0"/>
<protein>
    <recommendedName>
        <fullName evidence="2">Polymerase nucleotidyl transferase domain-containing protein</fullName>
    </recommendedName>
</protein>
<evidence type="ECO:0000313" key="1">
    <source>
        <dbReference type="EMBL" id="VAW80394.1"/>
    </source>
</evidence>
<name>A0A3B0ZGG0_9ZZZZ</name>